<dbReference type="PANTHER" id="PTHR12161:SF5">
    <property type="entry name" value="IST1 HOMOLOG"/>
    <property type="match status" value="1"/>
</dbReference>
<dbReference type="Gene3D" id="1.20.1260.60">
    <property type="entry name" value="Vacuolar protein sorting-associated protein Ist1"/>
    <property type="match status" value="1"/>
</dbReference>
<organism evidence="3 4">
    <name type="scientific">Aspergillus sclerotialis</name>
    <dbReference type="NCBI Taxonomy" id="2070753"/>
    <lineage>
        <taxon>Eukaryota</taxon>
        <taxon>Fungi</taxon>
        <taxon>Dikarya</taxon>
        <taxon>Ascomycota</taxon>
        <taxon>Pezizomycotina</taxon>
        <taxon>Eurotiomycetes</taxon>
        <taxon>Eurotiomycetidae</taxon>
        <taxon>Eurotiales</taxon>
        <taxon>Aspergillaceae</taxon>
        <taxon>Aspergillus</taxon>
        <taxon>Aspergillus subgen. Polypaecilum</taxon>
    </lineage>
</organism>
<dbReference type="EMBL" id="MVGC01000188">
    <property type="protein sequence ID" value="RJE22068.1"/>
    <property type="molecule type" value="Genomic_DNA"/>
</dbReference>
<dbReference type="PANTHER" id="PTHR12161">
    <property type="entry name" value="IST1 FAMILY MEMBER"/>
    <property type="match status" value="1"/>
</dbReference>
<evidence type="ECO:0000313" key="3">
    <source>
        <dbReference type="EMBL" id="RJE22068.1"/>
    </source>
</evidence>
<dbReference type="STRING" id="2070753.A0A3A2ZFV4"/>
<reference evidence="4" key="1">
    <citation type="submission" date="2017-02" db="EMBL/GenBank/DDBJ databases">
        <authorList>
            <person name="Tafer H."/>
            <person name="Lopandic K."/>
        </authorList>
    </citation>
    <scope>NUCLEOTIDE SEQUENCE [LARGE SCALE GENOMIC DNA]</scope>
    <source>
        <strain evidence="4">CBS 366.77</strain>
    </source>
</reference>
<sequence length="403" mass="43093">NKLTSTIRLLIPRLRLLQKKDTASSVVQRRELASLLSEGREASARIRVENVISTDLGVEVMEMVELYCELLLARANVLDQLAFGEKGAKARSRGKDALKRVNQTGSPAGAGGKGDGEVRGGLFGGAFGRKKEDHGINIRTDGKGGTTIEERGGCGVGGGAGDDGDNDYIDQALDEAAVAIFYAWSRFPHDVRELTILRSLLADRWGKDFMTLAQDNKAEVPVPERLAKSLRVRAPSQELVDSYLREIAKAYGVDWPAGEKGELGDAPEEFAPRSSTSKGQDGGDGDGGDVHEKPASTSPLPSTPQKPAQTRRTSEAEELTRFTPPRGLHSGRSPVSVAPPGPRSDNPNPKVKLPGPDSEEGQTGEQKSRDEVSPPGARKSSASGTGAIPEVDELTRRFAALKR</sequence>
<dbReference type="InterPro" id="IPR042277">
    <property type="entry name" value="IST1-like"/>
</dbReference>
<evidence type="ECO:0008006" key="5">
    <source>
        <dbReference type="Google" id="ProtNLM"/>
    </source>
</evidence>
<comment type="similarity">
    <text evidence="1">Belongs to the IST1 family.</text>
</comment>
<accession>A0A3A2ZFV4</accession>
<dbReference type="GO" id="GO:0015031">
    <property type="term" value="P:protein transport"/>
    <property type="evidence" value="ECO:0007669"/>
    <property type="project" value="InterPro"/>
</dbReference>
<protein>
    <recommendedName>
        <fullName evidence="5">DUF292 domain protein</fullName>
    </recommendedName>
</protein>
<gene>
    <name evidence="3" type="ORF">PHISCL_05574</name>
</gene>
<evidence type="ECO:0000256" key="1">
    <source>
        <dbReference type="ARBA" id="ARBA00005536"/>
    </source>
</evidence>
<comment type="caution">
    <text evidence="3">The sequence shown here is derived from an EMBL/GenBank/DDBJ whole genome shotgun (WGS) entry which is preliminary data.</text>
</comment>
<dbReference type="OrthoDB" id="29853at2759"/>
<evidence type="ECO:0000256" key="2">
    <source>
        <dbReference type="SAM" id="MobiDB-lite"/>
    </source>
</evidence>
<dbReference type="Proteomes" id="UP000266188">
    <property type="component" value="Unassembled WGS sequence"/>
</dbReference>
<keyword evidence="4" id="KW-1185">Reference proteome</keyword>
<feature type="region of interest" description="Disordered" evidence="2">
    <location>
        <begin position="256"/>
        <end position="403"/>
    </location>
</feature>
<dbReference type="Pfam" id="PF03398">
    <property type="entry name" value="Ist1"/>
    <property type="match status" value="2"/>
</dbReference>
<dbReference type="InterPro" id="IPR005061">
    <property type="entry name" value="Ist1"/>
</dbReference>
<feature type="compositionally biased region" description="Polar residues" evidence="2">
    <location>
        <begin position="295"/>
        <end position="311"/>
    </location>
</feature>
<proteinExistence type="inferred from homology"/>
<feature type="non-terminal residue" evidence="3">
    <location>
        <position position="1"/>
    </location>
</feature>
<evidence type="ECO:0000313" key="4">
    <source>
        <dbReference type="Proteomes" id="UP000266188"/>
    </source>
</evidence>
<dbReference type="AlphaFoldDB" id="A0A3A2ZFV4"/>
<name>A0A3A2ZFV4_9EURO</name>